<keyword evidence="7" id="KW-1185">Reference proteome</keyword>
<evidence type="ECO:0000256" key="1">
    <source>
        <dbReference type="ARBA" id="ARBA00022722"/>
    </source>
</evidence>
<dbReference type="InterPro" id="IPR012337">
    <property type="entry name" value="RNaseH-like_sf"/>
</dbReference>
<dbReference type="SMART" id="SM00479">
    <property type="entry name" value="EXOIII"/>
    <property type="match status" value="1"/>
</dbReference>
<dbReference type="GO" id="GO:0003676">
    <property type="term" value="F:nucleic acid binding"/>
    <property type="evidence" value="ECO:0007669"/>
    <property type="project" value="InterPro"/>
</dbReference>
<feature type="compositionally biased region" description="Basic and acidic residues" evidence="4">
    <location>
        <begin position="1"/>
        <end position="16"/>
    </location>
</feature>
<dbReference type="Proteomes" id="UP000193920">
    <property type="component" value="Unassembled WGS sequence"/>
</dbReference>
<dbReference type="Pfam" id="PF00929">
    <property type="entry name" value="RNase_T"/>
    <property type="match status" value="1"/>
</dbReference>
<dbReference type="PANTHER" id="PTHR23044:SF61">
    <property type="entry name" value="3'-5' EXORIBONUCLEASE 1-RELATED"/>
    <property type="match status" value="1"/>
</dbReference>
<evidence type="ECO:0000313" key="7">
    <source>
        <dbReference type="Proteomes" id="UP000193920"/>
    </source>
</evidence>
<dbReference type="STRING" id="1754190.A0A1Y2DJJ9"/>
<feature type="region of interest" description="Disordered" evidence="4">
    <location>
        <begin position="1"/>
        <end position="32"/>
    </location>
</feature>
<gene>
    <name evidence="6" type="ORF">LY90DRAFT_668888</name>
</gene>
<keyword evidence="3" id="KW-0269">Exonuclease</keyword>
<reference evidence="6 7" key="1">
    <citation type="submission" date="2016-08" db="EMBL/GenBank/DDBJ databases">
        <title>A Parts List for Fungal Cellulosomes Revealed by Comparative Genomics.</title>
        <authorList>
            <consortium name="DOE Joint Genome Institute"/>
            <person name="Haitjema C.H."/>
            <person name="Gilmore S.P."/>
            <person name="Henske J.K."/>
            <person name="Solomon K.V."/>
            <person name="De Groot R."/>
            <person name="Kuo A."/>
            <person name="Mondo S.J."/>
            <person name="Salamov A.A."/>
            <person name="Labutti K."/>
            <person name="Zhao Z."/>
            <person name="Chiniquy J."/>
            <person name="Barry K."/>
            <person name="Brewer H.M."/>
            <person name="Purvine S.O."/>
            <person name="Wright A.T."/>
            <person name="Boxma B."/>
            <person name="Van Alen T."/>
            <person name="Hackstein J.H."/>
            <person name="Baker S.E."/>
            <person name="Grigoriev I.V."/>
            <person name="O'Malley M.A."/>
        </authorList>
    </citation>
    <scope>NUCLEOTIDE SEQUENCE [LARGE SCALE GENOMIC DNA]</scope>
    <source>
        <strain evidence="6 7">G1</strain>
    </source>
</reference>
<dbReference type="EMBL" id="MCOG01000064">
    <property type="protein sequence ID" value="ORY59401.1"/>
    <property type="molecule type" value="Genomic_DNA"/>
</dbReference>
<evidence type="ECO:0000256" key="4">
    <source>
        <dbReference type="SAM" id="MobiDB-lite"/>
    </source>
</evidence>
<dbReference type="AlphaFoldDB" id="A0A1Y2DJJ9"/>
<protein>
    <recommendedName>
        <fullName evidence="5">Exonuclease domain-containing protein</fullName>
    </recommendedName>
</protein>
<name>A0A1Y2DJJ9_9FUNG</name>
<comment type="caution">
    <text evidence="6">The sequence shown here is derived from an EMBL/GenBank/DDBJ whole genome shotgun (WGS) entry which is preliminary data.</text>
</comment>
<proteinExistence type="predicted"/>
<dbReference type="InterPro" id="IPR036397">
    <property type="entry name" value="RNaseH_sf"/>
</dbReference>
<evidence type="ECO:0000259" key="5">
    <source>
        <dbReference type="SMART" id="SM00479"/>
    </source>
</evidence>
<dbReference type="PANTHER" id="PTHR23044">
    <property type="entry name" value="3'-5' EXONUCLEASE ERI1-RELATED"/>
    <property type="match status" value="1"/>
</dbReference>
<evidence type="ECO:0000313" key="6">
    <source>
        <dbReference type="EMBL" id="ORY59401.1"/>
    </source>
</evidence>
<accession>A0A1Y2DJJ9</accession>
<organism evidence="6 7">
    <name type="scientific">Neocallimastix californiae</name>
    <dbReference type="NCBI Taxonomy" id="1754190"/>
    <lineage>
        <taxon>Eukaryota</taxon>
        <taxon>Fungi</taxon>
        <taxon>Fungi incertae sedis</taxon>
        <taxon>Chytridiomycota</taxon>
        <taxon>Chytridiomycota incertae sedis</taxon>
        <taxon>Neocallimastigomycetes</taxon>
        <taxon>Neocallimastigales</taxon>
        <taxon>Neocallimastigaceae</taxon>
        <taxon>Neocallimastix</taxon>
    </lineage>
</organism>
<dbReference type="OrthoDB" id="6079689at2759"/>
<dbReference type="Gene3D" id="3.30.420.10">
    <property type="entry name" value="Ribonuclease H-like superfamily/Ribonuclease H"/>
    <property type="match status" value="1"/>
</dbReference>
<sequence>MKQQKTLKETKSESIIKNRKKSKKLKKKEALLKSKELNNKNQKLKKLSKKEKRRIKREQEEKLREIENQKDEECKKKMKLVKYFIVVDLEWTCYNPIEKERSEIIEIGCQIVKYIPEKRKLEDVAEFQQYVKPVINPTLTKICTDLTGIKQETVDKAPTFKEAWESFLVFLNKHNITTENARFVSWGTRDFNPVIPDALERENILPPEPDGYPAYFDLQYEYSLFTGKYCPFFKLSLAIEECKLDFSQFGGSHHSAIVDAKSEAGIFKKMISAGWDPYELVNNFEIKNNLANKNSNDSSDIKNDIS</sequence>
<dbReference type="InterPro" id="IPR013520">
    <property type="entry name" value="Ribonucl_H"/>
</dbReference>
<feature type="compositionally biased region" description="Basic residues" evidence="4">
    <location>
        <begin position="17"/>
        <end position="27"/>
    </location>
</feature>
<dbReference type="InterPro" id="IPR047201">
    <property type="entry name" value="ERI-1_3'hExo-like"/>
</dbReference>
<evidence type="ECO:0000256" key="2">
    <source>
        <dbReference type="ARBA" id="ARBA00022801"/>
    </source>
</evidence>
<keyword evidence="1" id="KW-0540">Nuclease</keyword>
<dbReference type="SUPFAM" id="SSF53098">
    <property type="entry name" value="Ribonuclease H-like"/>
    <property type="match status" value="1"/>
</dbReference>
<keyword evidence="2" id="KW-0378">Hydrolase</keyword>
<dbReference type="InterPro" id="IPR051274">
    <property type="entry name" value="3-5_Exoribonuclease"/>
</dbReference>
<feature type="domain" description="Exonuclease" evidence="5">
    <location>
        <begin position="83"/>
        <end position="276"/>
    </location>
</feature>
<dbReference type="GO" id="GO:0000175">
    <property type="term" value="F:3'-5'-RNA exonuclease activity"/>
    <property type="evidence" value="ECO:0007669"/>
    <property type="project" value="InterPro"/>
</dbReference>
<evidence type="ECO:0000256" key="3">
    <source>
        <dbReference type="ARBA" id="ARBA00022839"/>
    </source>
</evidence>
<dbReference type="CDD" id="cd06133">
    <property type="entry name" value="ERI-1_3'hExo_like"/>
    <property type="match status" value="1"/>
</dbReference>